<dbReference type="HOGENOM" id="CLU_2326427_0_0_1"/>
<dbReference type="GO" id="GO:0016020">
    <property type="term" value="C:membrane"/>
    <property type="evidence" value="ECO:0007669"/>
    <property type="project" value="UniProtKB-SubCell"/>
</dbReference>
<evidence type="ECO:0000256" key="1">
    <source>
        <dbReference type="ARBA" id="ARBA00004141"/>
    </source>
</evidence>
<dbReference type="GO" id="GO:0005739">
    <property type="term" value="C:mitochondrion"/>
    <property type="evidence" value="ECO:0007669"/>
    <property type="project" value="TreeGrafter"/>
</dbReference>
<comment type="similarity">
    <text evidence="2 6">Belongs to the peroxisomal membrane protein PXMP2/4 family.</text>
</comment>
<evidence type="ECO:0000256" key="3">
    <source>
        <dbReference type="ARBA" id="ARBA00022692"/>
    </source>
</evidence>
<reference evidence="8" key="1">
    <citation type="journal article" date="2012" name="MBio">
        <title>Comparative genome analysis of Trichophyton rubrum and related dermatophytes reveals candidate genes involved in infection.</title>
        <authorList>
            <person name="Martinez D.A."/>
            <person name="Oliver B.G."/>
            <person name="Graeser Y."/>
            <person name="Goldberg J.M."/>
            <person name="Li W."/>
            <person name="Martinez-Rossi N.M."/>
            <person name="Monod M."/>
            <person name="Shelest E."/>
            <person name="Barton R.C."/>
            <person name="Birch E."/>
            <person name="Brakhage A.A."/>
            <person name="Chen Z."/>
            <person name="Gurr S.J."/>
            <person name="Heiman D."/>
            <person name="Heitman J."/>
            <person name="Kosti I."/>
            <person name="Rossi A."/>
            <person name="Saif S."/>
            <person name="Samalova M."/>
            <person name="Saunders C.W."/>
            <person name="Shea T."/>
            <person name="Summerbell R.C."/>
            <person name="Xu J."/>
            <person name="Young S."/>
            <person name="Zeng Q."/>
            <person name="Birren B.W."/>
            <person name="Cuomo C.A."/>
            <person name="White T.C."/>
        </authorList>
    </citation>
    <scope>NUCLEOTIDE SEQUENCE [LARGE SCALE GENOMIC DNA]</scope>
    <source>
        <strain evidence="8">CBS 112818</strain>
    </source>
</reference>
<dbReference type="EMBL" id="GG698551">
    <property type="protein sequence ID" value="EGE00754.1"/>
    <property type="molecule type" value="Genomic_DNA"/>
</dbReference>
<evidence type="ECO:0000256" key="4">
    <source>
        <dbReference type="ARBA" id="ARBA00022989"/>
    </source>
</evidence>
<gene>
    <name evidence="7" type="ORF">TESG_08047</name>
</gene>
<accession>F2SB04</accession>
<proteinExistence type="inferred from homology"/>
<dbReference type="Proteomes" id="UP000009172">
    <property type="component" value="Unassembled WGS sequence"/>
</dbReference>
<keyword evidence="8" id="KW-1185">Reference proteome</keyword>
<name>F2SB04_TRIT1</name>
<organism evidence="7 8">
    <name type="scientific">Trichophyton tonsurans (strain CBS 112818)</name>
    <name type="common">Scalp ringworm fungus</name>
    <dbReference type="NCBI Taxonomy" id="647933"/>
    <lineage>
        <taxon>Eukaryota</taxon>
        <taxon>Fungi</taxon>
        <taxon>Dikarya</taxon>
        <taxon>Ascomycota</taxon>
        <taxon>Pezizomycotina</taxon>
        <taxon>Eurotiomycetes</taxon>
        <taxon>Eurotiomycetidae</taxon>
        <taxon>Onygenales</taxon>
        <taxon>Arthrodermataceae</taxon>
        <taxon>Trichophyton</taxon>
    </lineage>
</organism>
<dbReference type="PANTHER" id="PTHR11266:SF17">
    <property type="entry name" value="PROTEIN MPV17"/>
    <property type="match status" value="1"/>
</dbReference>
<comment type="subcellular location">
    <subcellularLocation>
        <location evidence="1">Membrane</location>
        <topology evidence="1">Multi-pass membrane protein</topology>
    </subcellularLocation>
</comment>
<keyword evidence="3" id="KW-0812">Transmembrane</keyword>
<dbReference type="AlphaFoldDB" id="F2SB04"/>
<sequence length="83" mass="9174">MLRWYQAKLAARPLLTQSVGSAVLFGTGDVLAQQLVDRVGIEKHDFARTGRMVLYGGGIPLRATCKPYNARSKKLMVTRALKI</sequence>
<keyword evidence="4" id="KW-1133">Transmembrane helix</keyword>
<keyword evidence="5" id="KW-0472">Membrane</keyword>
<dbReference type="OrthoDB" id="430207at2759"/>
<evidence type="ECO:0000313" key="8">
    <source>
        <dbReference type="Proteomes" id="UP000009172"/>
    </source>
</evidence>
<dbReference type="InterPro" id="IPR007248">
    <property type="entry name" value="Mpv17_PMP22"/>
</dbReference>
<dbReference type="PANTHER" id="PTHR11266">
    <property type="entry name" value="PEROXISOMAL MEMBRANE PROTEIN 2, PXMP2 MPV17"/>
    <property type="match status" value="1"/>
</dbReference>
<evidence type="ECO:0000256" key="6">
    <source>
        <dbReference type="RuleBase" id="RU363053"/>
    </source>
</evidence>
<evidence type="ECO:0000256" key="2">
    <source>
        <dbReference type="ARBA" id="ARBA00006824"/>
    </source>
</evidence>
<evidence type="ECO:0000256" key="5">
    <source>
        <dbReference type="ARBA" id="ARBA00023136"/>
    </source>
</evidence>
<evidence type="ECO:0000313" key="7">
    <source>
        <dbReference type="EMBL" id="EGE00754.1"/>
    </source>
</evidence>
<protein>
    <submittedName>
        <fullName evidence="7">Uncharacterized protein</fullName>
    </submittedName>
</protein>